<dbReference type="PANTHER" id="PTHR40132">
    <property type="entry name" value="PRE-MRNA-SPLICING FACTOR 38B"/>
    <property type="match status" value="1"/>
</dbReference>
<protein>
    <submittedName>
        <fullName evidence="2">Uncharacterized protein</fullName>
    </submittedName>
</protein>
<dbReference type="Proteomes" id="UP001214603">
    <property type="component" value="Chromosome 4"/>
</dbReference>
<evidence type="ECO:0000256" key="1">
    <source>
        <dbReference type="SAM" id="MobiDB-lite"/>
    </source>
</evidence>
<feature type="region of interest" description="Disordered" evidence="1">
    <location>
        <begin position="73"/>
        <end position="99"/>
    </location>
</feature>
<dbReference type="PANTHER" id="PTHR40132:SF1">
    <property type="entry name" value="PRE-MRNA-SPLICING FACTOR 38B"/>
    <property type="match status" value="1"/>
</dbReference>
<dbReference type="EMBL" id="CP119937">
    <property type="protein sequence ID" value="WFD03366.1"/>
    <property type="molecule type" value="Genomic_DNA"/>
</dbReference>
<reference evidence="2" key="1">
    <citation type="submission" date="2023-03" db="EMBL/GenBank/DDBJ databases">
        <title>Mating type loci evolution in Malassezia.</title>
        <authorList>
            <person name="Coelho M.A."/>
        </authorList>
    </citation>
    <scope>NUCLEOTIDE SEQUENCE</scope>
    <source>
        <strain evidence="2">CBS 7876</strain>
    </source>
</reference>
<organism evidence="2 3">
    <name type="scientific">Malassezia obtusa</name>
    <dbReference type="NCBI Taxonomy" id="76774"/>
    <lineage>
        <taxon>Eukaryota</taxon>
        <taxon>Fungi</taxon>
        <taxon>Dikarya</taxon>
        <taxon>Basidiomycota</taxon>
        <taxon>Ustilaginomycotina</taxon>
        <taxon>Malasseziomycetes</taxon>
        <taxon>Malasseziales</taxon>
        <taxon>Malasseziaceae</taxon>
        <taxon>Malassezia</taxon>
    </lineage>
</organism>
<evidence type="ECO:0000313" key="2">
    <source>
        <dbReference type="EMBL" id="WFD03366.1"/>
    </source>
</evidence>
<accession>A0AAF0IWS4</accession>
<sequence>MPRQAPRRVGSTVSIPVNVPDDELDEYIAEMILSDARAKELAYERRGVAAYTQPSPAARTNKRFLASMIRSVDSHNQRQEASEAQAAQRRFEPLGPAAG</sequence>
<proteinExistence type="predicted"/>
<evidence type="ECO:0000313" key="3">
    <source>
        <dbReference type="Proteomes" id="UP001214603"/>
    </source>
</evidence>
<gene>
    <name evidence="2" type="ORF">MOBT1_002055</name>
</gene>
<name>A0AAF0IWS4_9BASI</name>
<dbReference type="AlphaFoldDB" id="A0AAF0IWS4"/>
<keyword evidence="3" id="KW-1185">Reference proteome</keyword>